<evidence type="ECO:0000256" key="2">
    <source>
        <dbReference type="ARBA" id="ARBA00023027"/>
    </source>
</evidence>
<name>A0A383D3Y9_9ZZZZ</name>
<dbReference type="InterPro" id="IPR026591">
    <property type="entry name" value="Sirtuin_cat_small_dom_sf"/>
</dbReference>
<dbReference type="CDD" id="cd01407">
    <property type="entry name" value="SIR2-fam"/>
    <property type="match status" value="1"/>
</dbReference>
<dbReference type="PANTHER" id="PTHR11085">
    <property type="entry name" value="NAD-DEPENDENT PROTEIN DEACYLASE SIRTUIN-5, MITOCHONDRIAL-RELATED"/>
    <property type="match status" value="1"/>
</dbReference>
<dbReference type="InterPro" id="IPR029035">
    <property type="entry name" value="DHS-like_NAD/FAD-binding_dom"/>
</dbReference>
<feature type="domain" description="Deacetylase sirtuin-type" evidence="3">
    <location>
        <begin position="1"/>
        <end position="230"/>
    </location>
</feature>
<sequence length="233" mass="26733">LGAGMSVESGIPTFRGENGLWEKYGTPKMDSYKKFLNNPDEWWNNEINMKMDKYIYELRHKINVAKPHDGHFIISKLEKLGIIKGVITQNIDNLDHKAGIKNLIEIHGNRTKFRCIECEKTFDRNEIIIKKPPKNCLNCNGIVKFDTVMFGEPIPKTKLDKAKQLFNQSKVILAIGTSATVRPISGLFWIAEKEGKKIIDINPNETNLKEISTHNLKINAKRFLEILEKEITK</sequence>
<dbReference type="InterPro" id="IPR026590">
    <property type="entry name" value="Ssirtuin_cat_dom"/>
</dbReference>
<dbReference type="SUPFAM" id="SSF52467">
    <property type="entry name" value="DHS-like NAD/FAD-binding domain"/>
    <property type="match status" value="1"/>
</dbReference>
<keyword evidence="1" id="KW-0808">Transferase</keyword>
<evidence type="ECO:0000256" key="1">
    <source>
        <dbReference type="ARBA" id="ARBA00022679"/>
    </source>
</evidence>
<dbReference type="GO" id="GO:0070403">
    <property type="term" value="F:NAD+ binding"/>
    <property type="evidence" value="ECO:0007669"/>
    <property type="project" value="InterPro"/>
</dbReference>
<feature type="non-terminal residue" evidence="4">
    <location>
        <position position="1"/>
    </location>
</feature>
<dbReference type="InterPro" id="IPR050134">
    <property type="entry name" value="NAD-dep_sirtuin_deacylases"/>
</dbReference>
<dbReference type="InterPro" id="IPR003000">
    <property type="entry name" value="Sirtuin"/>
</dbReference>
<dbReference type="Gene3D" id="3.30.1600.10">
    <property type="entry name" value="SIR2/SIRT2 'Small Domain"/>
    <property type="match status" value="1"/>
</dbReference>
<reference evidence="4" key="1">
    <citation type="submission" date="2018-05" db="EMBL/GenBank/DDBJ databases">
        <authorList>
            <person name="Lanie J.A."/>
            <person name="Ng W.-L."/>
            <person name="Kazmierczak K.M."/>
            <person name="Andrzejewski T.M."/>
            <person name="Davidsen T.M."/>
            <person name="Wayne K.J."/>
            <person name="Tettelin H."/>
            <person name="Glass J.I."/>
            <person name="Rusch D."/>
            <person name="Podicherti R."/>
            <person name="Tsui H.-C.T."/>
            <person name="Winkler M.E."/>
        </authorList>
    </citation>
    <scope>NUCLEOTIDE SEQUENCE</scope>
</reference>
<dbReference type="PROSITE" id="PS50305">
    <property type="entry name" value="SIRTUIN"/>
    <property type="match status" value="1"/>
</dbReference>
<accession>A0A383D3Y9</accession>
<organism evidence="4">
    <name type="scientific">marine metagenome</name>
    <dbReference type="NCBI Taxonomy" id="408172"/>
    <lineage>
        <taxon>unclassified sequences</taxon>
        <taxon>metagenomes</taxon>
        <taxon>ecological metagenomes</taxon>
    </lineage>
</organism>
<keyword evidence="2" id="KW-0520">NAD</keyword>
<dbReference type="Gene3D" id="3.40.50.1220">
    <property type="entry name" value="TPP-binding domain"/>
    <property type="match status" value="1"/>
</dbReference>
<evidence type="ECO:0000313" key="4">
    <source>
        <dbReference type="EMBL" id="SVE38588.1"/>
    </source>
</evidence>
<gene>
    <name evidence="4" type="ORF">METZ01_LOCUS491442</name>
</gene>
<dbReference type="PANTHER" id="PTHR11085:SF10">
    <property type="entry name" value="NAD-DEPENDENT PROTEIN DEACYLASE SIRTUIN-5, MITOCHONDRIAL-RELATED"/>
    <property type="match status" value="1"/>
</dbReference>
<protein>
    <recommendedName>
        <fullName evidence="3">Deacetylase sirtuin-type domain-containing protein</fullName>
    </recommendedName>
</protein>
<evidence type="ECO:0000259" key="3">
    <source>
        <dbReference type="PROSITE" id="PS50305"/>
    </source>
</evidence>
<dbReference type="Pfam" id="PF02146">
    <property type="entry name" value="SIR2"/>
    <property type="match status" value="1"/>
</dbReference>
<dbReference type="AlphaFoldDB" id="A0A383D3Y9"/>
<dbReference type="EMBL" id="UINC01213695">
    <property type="protein sequence ID" value="SVE38588.1"/>
    <property type="molecule type" value="Genomic_DNA"/>
</dbReference>
<proteinExistence type="predicted"/>
<dbReference type="GO" id="GO:0017136">
    <property type="term" value="F:histone deacetylase activity, NAD-dependent"/>
    <property type="evidence" value="ECO:0007669"/>
    <property type="project" value="TreeGrafter"/>
</dbReference>